<accession>A0A256JSQ8</accession>
<proteinExistence type="predicted"/>
<comment type="caution">
    <text evidence="1">The sequence shown here is derived from an EMBL/GenBank/DDBJ whole genome shotgun (WGS) entry which is preliminary data.</text>
</comment>
<protein>
    <recommendedName>
        <fullName evidence="3">C2H2-type domain-containing protein</fullName>
    </recommendedName>
</protein>
<name>A0A256JSQ8_HALEZ</name>
<organism evidence="1 2">
    <name type="scientific">Halorubrum ezzemoulense</name>
    <name type="common">Halorubrum chaoviator</name>
    <dbReference type="NCBI Taxonomy" id="337243"/>
    <lineage>
        <taxon>Archaea</taxon>
        <taxon>Methanobacteriati</taxon>
        <taxon>Methanobacteriota</taxon>
        <taxon>Stenosarchaea group</taxon>
        <taxon>Halobacteria</taxon>
        <taxon>Halobacteriales</taxon>
        <taxon>Haloferacaceae</taxon>
        <taxon>Halorubrum</taxon>
    </lineage>
</organism>
<dbReference type="EMBL" id="NHPB01000031">
    <property type="protein sequence ID" value="OYR71586.1"/>
    <property type="molecule type" value="Genomic_DNA"/>
</dbReference>
<reference evidence="1 2" key="1">
    <citation type="journal article" date="2014" name="Front. Microbiol.">
        <title>Population and genomic analysis of the genus Halorubrum.</title>
        <authorList>
            <person name="Fullmer M.S."/>
            <person name="Soucy S.M."/>
            <person name="Swithers K.S."/>
            <person name="Makkay A.M."/>
            <person name="Wheeler R."/>
            <person name="Ventosa A."/>
            <person name="Gogarten J.P."/>
            <person name="Papke R.T."/>
        </authorList>
    </citation>
    <scope>NUCLEOTIDE SEQUENCE [LARGE SCALE GENOMIC DNA]</scope>
    <source>
        <strain evidence="1 2">G37</strain>
    </source>
</reference>
<dbReference type="Proteomes" id="UP000216758">
    <property type="component" value="Unassembled WGS sequence"/>
</dbReference>
<evidence type="ECO:0008006" key="3">
    <source>
        <dbReference type="Google" id="ProtNLM"/>
    </source>
</evidence>
<evidence type="ECO:0000313" key="1">
    <source>
        <dbReference type="EMBL" id="OYR71586.1"/>
    </source>
</evidence>
<gene>
    <name evidence="1" type="ORF">DJ78_05065</name>
</gene>
<dbReference type="AlphaFoldDB" id="A0A256JSQ8"/>
<sequence length="60" mass="6647">MIPAERDETMLECDICGHRAPAPGDMINHLEDDHAAVERLLHRETTVIPEQAASTAHTDD</sequence>
<evidence type="ECO:0000313" key="2">
    <source>
        <dbReference type="Proteomes" id="UP000216758"/>
    </source>
</evidence>
<dbReference type="RefSeq" id="WP_094582794.1">
    <property type="nucleotide sequence ID" value="NZ_NHPB01000031.1"/>
</dbReference>